<comment type="caution">
    <text evidence="3">The sequence shown here is derived from an EMBL/GenBank/DDBJ whole genome shotgun (WGS) entry which is preliminary data.</text>
</comment>
<dbReference type="InterPro" id="IPR009079">
    <property type="entry name" value="4_helix_cytokine-like_core"/>
</dbReference>
<dbReference type="PANTHER" id="PTHR10511">
    <property type="entry name" value="GRANULOCYTE COLONY-STIMULATING FACTOR"/>
    <property type="match status" value="1"/>
</dbReference>
<protein>
    <submittedName>
        <fullName evidence="3">Uncharacterized protein</fullName>
    </submittedName>
</protein>
<feature type="compositionally biased region" description="Basic and acidic residues" evidence="1">
    <location>
        <begin position="347"/>
        <end position="358"/>
    </location>
</feature>
<accession>A0A315VUH1</accession>
<evidence type="ECO:0000313" key="4">
    <source>
        <dbReference type="Proteomes" id="UP000250572"/>
    </source>
</evidence>
<gene>
    <name evidence="3" type="ORF">CCH79_00019225</name>
</gene>
<dbReference type="STRING" id="33528.ENSGAFP00000025337"/>
<reference evidence="3 4" key="1">
    <citation type="journal article" date="2018" name="G3 (Bethesda)">
        <title>A High-Quality Reference Genome for the Invasive Mosquitofish Gambusia affinis Using a Chicago Library.</title>
        <authorList>
            <person name="Hoffberg S.L."/>
            <person name="Troendle N.J."/>
            <person name="Glenn T.C."/>
            <person name="Mahmud O."/>
            <person name="Louha S."/>
            <person name="Chalopin D."/>
            <person name="Bennetzen J.L."/>
            <person name="Mauricio R."/>
        </authorList>
    </citation>
    <scope>NUCLEOTIDE SEQUENCE [LARGE SCALE GENOMIC DNA]</scope>
    <source>
        <strain evidence="3">NE01/NJP1002.9</strain>
        <tissue evidence="3">Muscle</tissue>
    </source>
</reference>
<feature type="region of interest" description="Disordered" evidence="1">
    <location>
        <begin position="326"/>
        <end position="469"/>
    </location>
</feature>
<name>A0A315VUH1_GAMAF</name>
<feature type="compositionally biased region" description="Pro residues" evidence="1">
    <location>
        <begin position="363"/>
        <end position="385"/>
    </location>
</feature>
<feature type="compositionally biased region" description="Basic and acidic residues" evidence="1">
    <location>
        <begin position="452"/>
        <end position="469"/>
    </location>
</feature>
<dbReference type="GO" id="GO:0005125">
    <property type="term" value="F:cytokine activity"/>
    <property type="evidence" value="ECO:0007669"/>
    <property type="project" value="InterPro"/>
</dbReference>
<feature type="transmembrane region" description="Helical" evidence="2">
    <location>
        <begin position="27"/>
        <end position="45"/>
    </location>
</feature>
<keyword evidence="2" id="KW-1133">Transmembrane helix</keyword>
<evidence type="ECO:0000313" key="3">
    <source>
        <dbReference type="EMBL" id="PWA27000.1"/>
    </source>
</evidence>
<dbReference type="PANTHER" id="PTHR10511:SF2">
    <property type="entry name" value="GRANULOCYTE COLONY-STIMULATING FACTOR"/>
    <property type="match status" value="1"/>
</dbReference>
<organism evidence="3 4">
    <name type="scientific">Gambusia affinis</name>
    <name type="common">Western mosquitofish</name>
    <name type="synonym">Heterandria affinis</name>
    <dbReference type="NCBI Taxonomy" id="33528"/>
    <lineage>
        <taxon>Eukaryota</taxon>
        <taxon>Metazoa</taxon>
        <taxon>Chordata</taxon>
        <taxon>Craniata</taxon>
        <taxon>Vertebrata</taxon>
        <taxon>Euteleostomi</taxon>
        <taxon>Actinopterygii</taxon>
        <taxon>Neopterygii</taxon>
        <taxon>Teleostei</taxon>
        <taxon>Neoteleostei</taxon>
        <taxon>Acanthomorphata</taxon>
        <taxon>Ovalentaria</taxon>
        <taxon>Atherinomorphae</taxon>
        <taxon>Cyprinodontiformes</taxon>
        <taxon>Poeciliidae</taxon>
        <taxon>Poeciliinae</taxon>
        <taxon>Gambusia</taxon>
    </lineage>
</organism>
<keyword evidence="2" id="KW-0812">Transmembrane</keyword>
<dbReference type="GO" id="GO:0045639">
    <property type="term" value="P:positive regulation of myeloid cell differentiation"/>
    <property type="evidence" value="ECO:0007669"/>
    <property type="project" value="InterPro"/>
</dbReference>
<dbReference type="AlphaFoldDB" id="A0A315VUH1"/>
<dbReference type="EMBL" id="NHOQ01001148">
    <property type="protein sequence ID" value="PWA27000.1"/>
    <property type="molecule type" value="Genomic_DNA"/>
</dbReference>
<dbReference type="Gene3D" id="1.20.1250.10">
    <property type="match status" value="1"/>
</dbReference>
<keyword evidence="2" id="KW-0472">Membrane</keyword>
<proteinExistence type="predicted"/>
<keyword evidence="4" id="KW-1185">Reference proteome</keyword>
<sequence length="469" mass="51634">MDTWTGRFTPGEHAVHRTVRTSRDSRWFWTRVIILLQYFLFGSLVRSAPVSLLSNLPPAFRETAVEAKTLSEKILTDISAAHAATVKDFSLDSSTSNLQLMAASMEIPSSPVLQALSPHFTLETCVSRMLAGVQMYQNLLEVLSSKVSGLDDLRADLRDLLTHINKLKEGAQLTVDVSDQNLSTNLASYLQDSHNVQVALRLTLTQLRSFCHDLIRTFRVLSRPRAADKECKSCRPIIGPSTLNQIQKNPEARCLFRHVGPLRMSRTSRNASAAAGTNLFTNLLASQKELIVSFDGGSGPDPLGARRNLSCCLSASLVEKLQTDGKQFDDFSSPEPNQQRALLQQKPPRDPDKEENKSHHPLSIPPSPPSNPLPPPPPPPPPPPAVLGAAVSGPGCSVLLSSDSSQLNPRAPQEGNYGSQNPPLQPKVSSDPRGTPEELWETWSESISCSRRQREDRLTCHDNSRRETR</sequence>
<dbReference type="Proteomes" id="UP000250572">
    <property type="component" value="Unassembled WGS sequence"/>
</dbReference>
<evidence type="ECO:0000256" key="1">
    <source>
        <dbReference type="SAM" id="MobiDB-lite"/>
    </source>
</evidence>
<dbReference type="SUPFAM" id="SSF47266">
    <property type="entry name" value="4-helical cytokines"/>
    <property type="match status" value="1"/>
</dbReference>
<evidence type="ECO:0000256" key="2">
    <source>
        <dbReference type="SAM" id="Phobius"/>
    </source>
</evidence>
<feature type="compositionally biased region" description="Polar residues" evidence="1">
    <location>
        <begin position="399"/>
        <end position="408"/>
    </location>
</feature>
<dbReference type="InterPro" id="IPR040117">
    <property type="entry name" value="GCSF/MGF"/>
</dbReference>